<evidence type="ECO:0000256" key="4">
    <source>
        <dbReference type="ARBA" id="ARBA00023242"/>
    </source>
</evidence>
<protein>
    <recommendedName>
        <fullName evidence="5">Exportin-1/Importin-beta-like domain-containing protein</fullName>
    </recommendedName>
</protein>
<evidence type="ECO:0000313" key="7">
    <source>
        <dbReference type="Proteomes" id="UP000794436"/>
    </source>
</evidence>
<comment type="subcellular location">
    <subcellularLocation>
        <location evidence="1">Nucleus</location>
    </subcellularLocation>
</comment>
<dbReference type="GO" id="GO:0005737">
    <property type="term" value="C:cytoplasm"/>
    <property type="evidence" value="ECO:0007669"/>
    <property type="project" value="TreeGrafter"/>
</dbReference>
<evidence type="ECO:0000256" key="1">
    <source>
        <dbReference type="ARBA" id="ARBA00004123"/>
    </source>
</evidence>
<dbReference type="Pfam" id="PF08389">
    <property type="entry name" value="Xpo1"/>
    <property type="match status" value="1"/>
</dbReference>
<dbReference type="SUPFAM" id="SSF48371">
    <property type="entry name" value="ARM repeat"/>
    <property type="match status" value="1"/>
</dbReference>
<dbReference type="PANTHER" id="PTHR12363">
    <property type="entry name" value="TRANSPORTIN 3 AND IMPORTIN 13"/>
    <property type="match status" value="1"/>
</dbReference>
<proteinExistence type="inferred from homology"/>
<sequence length="995" mass="111206">MATPGSTEATVLAALEVLYQKHLQPEQVQAADAYLRAFQVTPEAFNVAVSLLDRCVAQCQQHPEQLPTVSPVLFFASQTLATKIRRQHVLPVGVEWSFAAWCEKIVAWLAALPSSMPKLVPTQLSLALVACVPRMTSEELASKAQQQTNGVRAGSAIGFLLHLLSSAQVASGIVAEVLVVVAEELSDLQEREARDRMQRELDDWASMVLDQVLPQLMQDAMQSSTSTKELVLRAARAWIRFARVPATVVVQNALMQSLIVFLRDDELFDVAVELIVELVRCFPDVQHDIAVVQWLVPQLMQLQGDFQQAAKDQDSDKCLGLCRIFTEMGESYLDLLVGDQAMDQAIILDLLLDCMQYPDAEVAGVTTSFWFRFLGACQHESNKHSAPKFQAHIIRLAGICMQNLQFDEDFPTLPSDKQQDFKGFRQELGDLLRECCDVLGVESILTHCVQGLQAIYQLPASQRRWEAVEAHLYCVRSIGRNVENAASNSQLVASPLETIFQHLPQFAEHPAIKYTACLIVSRYALWLRDHGQFLTPLVEFLHQCVVGSAQDTLAANWQVSSAAATALRTLAIDCWPTLGADVLRFYLYIDAQGEGAMMGVDDHVLMLQGIFAGVSQTRDTNAMLQVLDQVLSPILRRLTAVYAASASGERVNSTIAMQELLRILSIYDYLEVHDRRSQSQPLVLLTERVWTSLDQMLSLFRASDELVERVCRCYKRMLKTGGVAIKPFVPRMVENLLSFYQTEPKSSYLYAASMVLKYFYNDQSTDMTPLLANMLLRLAEMTFPLFKSVERMQSLPDILEEFFYLMERGVRMLPQALVNEASKPTLMAQVLRGAVLALQFSHNDANKAALCFLELVYQRAVTSGTPDPVAAALERIVQESFASTGRELVDCVLRAVVLGVLPRYRVDDDYGSVAGLLVHVAKLNGAALQQWLQEWFHQAVATQTVVFLSDRDIARFESDLFGSSSEREFRRVIRHFARLCASRTESSGGQGRDSR</sequence>
<evidence type="ECO:0000259" key="5">
    <source>
        <dbReference type="Pfam" id="PF08389"/>
    </source>
</evidence>
<dbReference type="InterPro" id="IPR051345">
    <property type="entry name" value="Importin_beta-like_NTR"/>
</dbReference>
<keyword evidence="7" id="KW-1185">Reference proteome</keyword>
<dbReference type="PANTHER" id="PTHR12363:SF33">
    <property type="entry name" value="IMPORTIN-13"/>
    <property type="match status" value="1"/>
</dbReference>
<dbReference type="OrthoDB" id="435593at2759"/>
<dbReference type="Pfam" id="PF24138">
    <property type="entry name" value="TPR_TNPO3_IPO13_2nd"/>
    <property type="match status" value="1"/>
</dbReference>
<keyword evidence="4" id="KW-0539">Nucleus</keyword>
<dbReference type="InterPro" id="IPR057941">
    <property type="entry name" value="TPR_TNPO3_IPO13_2nd"/>
</dbReference>
<dbReference type="Pfam" id="PF24139">
    <property type="entry name" value="TPR_TNPO3_IPO13_4th"/>
    <property type="match status" value="1"/>
</dbReference>
<dbReference type="EMBL" id="SPLM01000114">
    <property type="protein sequence ID" value="TMW57776.1"/>
    <property type="molecule type" value="Genomic_DNA"/>
</dbReference>
<dbReference type="InterPro" id="IPR013598">
    <property type="entry name" value="Exportin-1/Importin-b-like"/>
</dbReference>
<name>A0A8K1C7D0_PYTOL</name>
<dbReference type="Gene3D" id="1.25.10.10">
    <property type="entry name" value="Leucine-rich Repeat Variant"/>
    <property type="match status" value="1"/>
</dbReference>
<dbReference type="AlphaFoldDB" id="A0A8K1C7D0"/>
<accession>A0A8K1C7D0</accession>
<dbReference type="InterPro" id="IPR016024">
    <property type="entry name" value="ARM-type_fold"/>
</dbReference>
<keyword evidence="3" id="KW-0813">Transport</keyword>
<evidence type="ECO:0000256" key="2">
    <source>
        <dbReference type="ARBA" id="ARBA00007991"/>
    </source>
</evidence>
<comment type="caution">
    <text evidence="6">The sequence shown here is derived from an EMBL/GenBank/DDBJ whole genome shotgun (WGS) entry which is preliminary data.</text>
</comment>
<gene>
    <name evidence="6" type="ORF">Poli38472_014379</name>
</gene>
<dbReference type="InterPro" id="IPR011989">
    <property type="entry name" value="ARM-like"/>
</dbReference>
<dbReference type="InterPro" id="IPR058537">
    <property type="entry name" value="TPR_TNPO3_IPO13_4th"/>
</dbReference>
<dbReference type="GO" id="GO:0006606">
    <property type="term" value="P:protein import into nucleus"/>
    <property type="evidence" value="ECO:0007669"/>
    <property type="project" value="TreeGrafter"/>
</dbReference>
<evidence type="ECO:0000313" key="6">
    <source>
        <dbReference type="EMBL" id="TMW57776.1"/>
    </source>
</evidence>
<reference evidence="6" key="1">
    <citation type="submission" date="2019-03" db="EMBL/GenBank/DDBJ databases">
        <title>Long read genome sequence of the mycoparasitic Pythium oligandrum ATCC 38472 isolated from sugarbeet rhizosphere.</title>
        <authorList>
            <person name="Gaulin E."/>
        </authorList>
    </citation>
    <scope>NUCLEOTIDE SEQUENCE</scope>
    <source>
        <strain evidence="6">ATCC 38472_TT</strain>
    </source>
</reference>
<evidence type="ECO:0000256" key="3">
    <source>
        <dbReference type="ARBA" id="ARBA00022448"/>
    </source>
</evidence>
<feature type="domain" description="Exportin-1/Importin-beta-like" evidence="5">
    <location>
        <begin position="156"/>
        <end position="274"/>
    </location>
</feature>
<dbReference type="Proteomes" id="UP000794436">
    <property type="component" value="Unassembled WGS sequence"/>
</dbReference>
<comment type="similarity">
    <text evidence="2">Belongs to the importin beta family.</text>
</comment>
<organism evidence="6 7">
    <name type="scientific">Pythium oligandrum</name>
    <name type="common">Mycoparasitic fungus</name>
    <dbReference type="NCBI Taxonomy" id="41045"/>
    <lineage>
        <taxon>Eukaryota</taxon>
        <taxon>Sar</taxon>
        <taxon>Stramenopiles</taxon>
        <taxon>Oomycota</taxon>
        <taxon>Peronosporomycetes</taxon>
        <taxon>Pythiales</taxon>
        <taxon>Pythiaceae</taxon>
        <taxon>Pythium</taxon>
    </lineage>
</organism>
<dbReference type="GO" id="GO:0005634">
    <property type="term" value="C:nucleus"/>
    <property type="evidence" value="ECO:0007669"/>
    <property type="project" value="UniProtKB-SubCell"/>
</dbReference>